<dbReference type="InterPro" id="IPR006089">
    <property type="entry name" value="Acyl-CoA_DH_CS"/>
</dbReference>
<sequence>MQTNIESTLYAADFWGYEQQLTDAERSVLQRLRRFLEEEAAPVINDYWERGETPVHLREGLAGLDLVDPAELRAAGESPRGLFVGFRNYELSRTDSSLGILFGGQAGMFRTVVRDGGSPEQVEQWDEAIKDFSMTGCFALTEPDHGSDVARGLETTARFEHGTWILNGAKRWIGNAALSEYMAVVAKDVADGQAKIFLARTDDPGVRLTKIAGKTSVRMVNNSNIDLTEVPVPEAYRLKRVNSFDDINRIFRTLRPDVVWNAAGLQAGVYEAALAYAKQREQFGKPIAGFQLIQEKLTRMLGNAAASLGVAVRITELQERDACRDEDAALAKMWVCDRMRETVALGREIGGGNGIVLDYNLARFFADAESLYTFEGTREVNALIVGRAITGVSAFV</sequence>
<dbReference type="SUPFAM" id="SSF47203">
    <property type="entry name" value="Acyl-CoA dehydrogenase C-terminal domain-like"/>
    <property type="match status" value="1"/>
</dbReference>
<feature type="domain" description="Acyl-CoA dehydrogenase/oxidase N-terminal" evidence="8">
    <location>
        <begin position="22"/>
        <end position="125"/>
    </location>
</feature>
<evidence type="ECO:0000256" key="2">
    <source>
        <dbReference type="ARBA" id="ARBA00009347"/>
    </source>
</evidence>
<reference evidence="9" key="2">
    <citation type="submission" date="2021-09" db="EMBL/GenBank/DDBJ databases">
        <authorList>
            <person name="Gilroy R."/>
        </authorList>
    </citation>
    <scope>NUCLEOTIDE SEQUENCE</scope>
    <source>
        <strain evidence="9">ChiHjej13B12-14962</strain>
    </source>
</reference>
<dbReference type="Gene3D" id="1.20.140.10">
    <property type="entry name" value="Butyryl-CoA Dehydrogenase, subunit A, domain 3"/>
    <property type="match status" value="1"/>
</dbReference>
<protein>
    <submittedName>
        <fullName evidence="9">Acyl-CoA dehydrogenase family protein</fullName>
    </submittedName>
</protein>
<dbReference type="Pfam" id="PF02771">
    <property type="entry name" value="Acyl-CoA_dh_N"/>
    <property type="match status" value="1"/>
</dbReference>
<dbReference type="GO" id="GO:0003995">
    <property type="term" value="F:acyl-CoA dehydrogenase activity"/>
    <property type="evidence" value="ECO:0007669"/>
    <property type="project" value="InterPro"/>
</dbReference>
<dbReference type="InterPro" id="IPR037069">
    <property type="entry name" value="AcylCoA_DH/ox_N_sf"/>
</dbReference>
<dbReference type="InterPro" id="IPR009100">
    <property type="entry name" value="AcylCoA_DH/oxidase_NM_dom_sf"/>
</dbReference>
<dbReference type="Pfam" id="PF02770">
    <property type="entry name" value="Acyl-CoA_dh_M"/>
    <property type="match status" value="1"/>
</dbReference>
<evidence type="ECO:0000256" key="1">
    <source>
        <dbReference type="ARBA" id="ARBA00001974"/>
    </source>
</evidence>
<dbReference type="Gene3D" id="1.10.540.10">
    <property type="entry name" value="Acyl-CoA dehydrogenase/oxidase, N-terminal domain"/>
    <property type="match status" value="1"/>
</dbReference>
<comment type="similarity">
    <text evidence="2 5">Belongs to the acyl-CoA dehydrogenase family.</text>
</comment>
<evidence type="ECO:0000313" key="10">
    <source>
        <dbReference type="Proteomes" id="UP000703315"/>
    </source>
</evidence>
<feature type="domain" description="Acyl-CoA oxidase/dehydrogenase middle" evidence="7">
    <location>
        <begin position="137"/>
        <end position="229"/>
    </location>
</feature>
<dbReference type="InterPro" id="IPR045008">
    <property type="entry name" value="ACX4-like"/>
</dbReference>
<reference evidence="9" key="1">
    <citation type="journal article" date="2021" name="PeerJ">
        <title>Extensive microbial diversity within the chicken gut microbiome revealed by metagenomics and culture.</title>
        <authorList>
            <person name="Gilroy R."/>
            <person name="Ravi A."/>
            <person name="Getino M."/>
            <person name="Pursley I."/>
            <person name="Horton D.L."/>
            <person name="Alikhan N.F."/>
            <person name="Baker D."/>
            <person name="Gharbi K."/>
            <person name="Hall N."/>
            <person name="Watson M."/>
            <person name="Adriaenssens E.M."/>
            <person name="Foster-Nyarko E."/>
            <person name="Jarju S."/>
            <person name="Secka A."/>
            <person name="Antonio M."/>
            <person name="Oren A."/>
            <person name="Chaudhuri R.R."/>
            <person name="La Ragione R."/>
            <person name="Hildebrand F."/>
            <person name="Pallen M.J."/>
        </authorList>
    </citation>
    <scope>NUCLEOTIDE SEQUENCE</scope>
    <source>
        <strain evidence="9">ChiHjej13B12-14962</strain>
    </source>
</reference>
<evidence type="ECO:0000259" key="6">
    <source>
        <dbReference type="Pfam" id="PF00441"/>
    </source>
</evidence>
<organism evidence="9 10">
    <name type="scientific">Enteractinococcus helveticum</name>
    <dbReference type="NCBI Taxonomy" id="1837282"/>
    <lineage>
        <taxon>Bacteria</taxon>
        <taxon>Bacillati</taxon>
        <taxon>Actinomycetota</taxon>
        <taxon>Actinomycetes</taxon>
        <taxon>Micrococcales</taxon>
        <taxon>Micrococcaceae</taxon>
    </lineage>
</organism>
<dbReference type="AlphaFoldDB" id="A0A921K6B5"/>
<dbReference type="Proteomes" id="UP000703315">
    <property type="component" value="Unassembled WGS sequence"/>
</dbReference>
<dbReference type="InterPro" id="IPR036250">
    <property type="entry name" value="AcylCo_DH-like_C"/>
</dbReference>
<dbReference type="SUPFAM" id="SSF56645">
    <property type="entry name" value="Acyl-CoA dehydrogenase NM domain-like"/>
    <property type="match status" value="1"/>
</dbReference>
<evidence type="ECO:0000259" key="7">
    <source>
        <dbReference type="Pfam" id="PF02770"/>
    </source>
</evidence>
<keyword evidence="4 5" id="KW-0274">FAD</keyword>
<dbReference type="Pfam" id="PF00441">
    <property type="entry name" value="Acyl-CoA_dh_1"/>
    <property type="match status" value="1"/>
</dbReference>
<dbReference type="InterPro" id="IPR009075">
    <property type="entry name" value="AcylCo_DH/oxidase_C"/>
</dbReference>
<gene>
    <name evidence="9" type="ORF">K8V32_00105</name>
</gene>
<evidence type="ECO:0000313" key="9">
    <source>
        <dbReference type="EMBL" id="HJF13192.1"/>
    </source>
</evidence>
<dbReference type="GO" id="GO:0050660">
    <property type="term" value="F:flavin adenine dinucleotide binding"/>
    <property type="evidence" value="ECO:0007669"/>
    <property type="project" value="InterPro"/>
</dbReference>
<dbReference type="PROSITE" id="PS00073">
    <property type="entry name" value="ACYL_COA_DH_2"/>
    <property type="match status" value="1"/>
</dbReference>
<keyword evidence="3 5" id="KW-0285">Flavoprotein</keyword>
<feature type="domain" description="Acyl-CoA dehydrogenase/oxidase C-terminal" evidence="6">
    <location>
        <begin position="249"/>
        <end position="389"/>
    </location>
</feature>
<dbReference type="Gene3D" id="2.40.110.10">
    <property type="entry name" value="Butyryl-CoA Dehydrogenase, subunit A, domain 2"/>
    <property type="match status" value="1"/>
</dbReference>
<dbReference type="EMBL" id="DYXC01000002">
    <property type="protein sequence ID" value="HJF13192.1"/>
    <property type="molecule type" value="Genomic_DNA"/>
</dbReference>
<comment type="cofactor">
    <cofactor evidence="1 5">
        <name>FAD</name>
        <dbReference type="ChEBI" id="CHEBI:57692"/>
    </cofactor>
</comment>
<accession>A0A921K6B5</accession>
<dbReference type="RefSeq" id="WP_303901107.1">
    <property type="nucleotide sequence ID" value="NZ_DYXC01000002.1"/>
</dbReference>
<evidence type="ECO:0000259" key="8">
    <source>
        <dbReference type="Pfam" id="PF02771"/>
    </source>
</evidence>
<keyword evidence="5" id="KW-0560">Oxidoreductase</keyword>
<dbReference type="InterPro" id="IPR046373">
    <property type="entry name" value="Acyl-CoA_Oxase/DH_mid-dom_sf"/>
</dbReference>
<dbReference type="PANTHER" id="PTHR43188:SF1">
    <property type="entry name" value="ACYL-COA DEHYDROGENASE"/>
    <property type="match status" value="1"/>
</dbReference>
<dbReference type="InterPro" id="IPR006091">
    <property type="entry name" value="Acyl-CoA_Oxase/DH_mid-dom"/>
</dbReference>
<comment type="caution">
    <text evidence="9">The sequence shown here is derived from an EMBL/GenBank/DDBJ whole genome shotgun (WGS) entry which is preliminary data.</text>
</comment>
<evidence type="ECO:0000256" key="5">
    <source>
        <dbReference type="RuleBase" id="RU362125"/>
    </source>
</evidence>
<evidence type="ECO:0000256" key="4">
    <source>
        <dbReference type="ARBA" id="ARBA00022827"/>
    </source>
</evidence>
<dbReference type="InterPro" id="IPR013786">
    <property type="entry name" value="AcylCoA_DH/ox_N"/>
</dbReference>
<dbReference type="GO" id="GO:0006635">
    <property type="term" value="P:fatty acid beta-oxidation"/>
    <property type="evidence" value="ECO:0007669"/>
    <property type="project" value="InterPro"/>
</dbReference>
<evidence type="ECO:0000256" key="3">
    <source>
        <dbReference type="ARBA" id="ARBA00022630"/>
    </source>
</evidence>
<dbReference type="PANTHER" id="PTHR43188">
    <property type="entry name" value="ACYL-COENZYME A OXIDASE"/>
    <property type="match status" value="1"/>
</dbReference>
<name>A0A921K6B5_9MICC</name>
<proteinExistence type="inferred from homology"/>